<dbReference type="AlphaFoldDB" id="A0AA35L555"/>
<proteinExistence type="predicted"/>
<keyword evidence="3" id="KW-1185">Reference proteome</keyword>
<dbReference type="Proteomes" id="UP001178461">
    <property type="component" value="Chromosome 13"/>
</dbReference>
<evidence type="ECO:0000313" key="2">
    <source>
        <dbReference type="EMBL" id="CAI5790022.1"/>
    </source>
</evidence>
<gene>
    <name evidence="2" type="ORF">PODLI_1B041140</name>
</gene>
<feature type="signal peptide" evidence="1">
    <location>
        <begin position="1"/>
        <end position="19"/>
    </location>
</feature>
<organism evidence="2 3">
    <name type="scientific">Podarcis lilfordi</name>
    <name type="common">Lilford's wall lizard</name>
    <dbReference type="NCBI Taxonomy" id="74358"/>
    <lineage>
        <taxon>Eukaryota</taxon>
        <taxon>Metazoa</taxon>
        <taxon>Chordata</taxon>
        <taxon>Craniata</taxon>
        <taxon>Vertebrata</taxon>
        <taxon>Euteleostomi</taxon>
        <taxon>Lepidosauria</taxon>
        <taxon>Squamata</taxon>
        <taxon>Bifurcata</taxon>
        <taxon>Unidentata</taxon>
        <taxon>Episquamata</taxon>
        <taxon>Laterata</taxon>
        <taxon>Lacertibaenia</taxon>
        <taxon>Lacertidae</taxon>
        <taxon>Podarcis</taxon>
    </lineage>
</organism>
<feature type="chain" id="PRO_5041268768" evidence="1">
    <location>
        <begin position="20"/>
        <end position="74"/>
    </location>
</feature>
<accession>A0AA35L555</accession>
<name>A0AA35L555_9SAUR</name>
<evidence type="ECO:0000256" key="1">
    <source>
        <dbReference type="SAM" id="SignalP"/>
    </source>
</evidence>
<keyword evidence="1" id="KW-0732">Signal</keyword>
<dbReference type="EMBL" id="OX395138">
    <property type="protein sequence ID" value="CAI5790022.1"/>
    <property type="molecule type" value="Genomic_DNA"/>
</dbReference>
<reference evidence="2" key="1">
    <citation type="submission" date="2022-12" db="EMBL/GenBank/DDBJ databases">
        <authorList>
            <person name="Alioto T."/>
            <person name="Alioto T."/>
            <person name="Gomez Garrido J."/>
        </authorList>
    </citation>
    <scope>NUCLEOTIDE SEQUENCE</scope>
</reference>
<protein>
    <submittedName>
        <fullName evidence="2">Uncharacterized protein</fullName>
    </submittedName>
</protein>
<evidence type="ECO:0000313" key="3">
    <source>
        <dbReference type="Proteomes" id="UP001178461"/>
    </source>
</evidence>
<sequence>MVLLFLNSLPCLFQTAVETLEKTATMSEAKKEDVFLFSMETRQSNGYKLRIKKAVLSSGFVYTEFASWKSYAAR</sequence>